<keyword evidence="3 7" id="KW-1003">Cell membrane</keyword>
<comment type="similarity">
    <text evidence="2 7">Belongs to the DedA family.</text>
</comment>
<dbReference type="Proteomes" id="UP000324308">
    <property type="component" value="Plasmid unnamed1"/>
</dbReference>
<keyword evidence="6 7" id="KW-0472">Membrane</keyword>
<evidence type="ECO:0000256" key="3">
    <source>
        <dbReference type="ARBA" id="ARBA00022475"/>
    </source>
</evidence>
<organism evidence="10 11">
    <name type="scientific">Streptomyces tendae</name>
    <dbReference type="NCBI Taxonomy" id="1932"/>
    <lineage>
        <taxon>Bacteria</taxon>
        <taxon>Bacillati</taxon>
        <taxon>Actinomycetota</taxon>
        <taxon>Actinomycetes</taxon>
        <taxon>Kitasatosporales</taxon>
        <taxon>Streptomycetaceae</taxon>
        <taxon>Streptomyces</taxon>
    </lineage>
</organism>
<evidence type="ECO:0000313" key="11">
    <source>
        <dbReference type="Proteomes" id="UP000324308"/>
    </source>
</evidence>
<keyword evidence="4 7" id="KW-0812">Transmembrane</keyword>
<dbReference type="Pfam" id="PF09335">
    <property type="entry name" value="VTT_dom"/>
    <property type="match status" value="1"/>
</dbReference>
<feature type="transmembrane region" description="Helical" evidence="7">
    <location>
        <begin position="54"/>
        <end position="76"/>
    </location>
</feature>
<evidence type="ECO:0000256" key="8">
    <source>
        <dbReference type="SAM" id="MobiDB-lite"/>
    </source>
</evidence>
<dbReference type="RefSeq" id="WP_150157594.1">
    <property type="nucleotide sequence ID" value="NZ_CP043960.1"/>
</dbReference>
<evidence type="ECO:0000259" key="9">
    <source>
        <dbReference type="Pfam" id="PF09335"/>
    </source>
</evidence>
<keyword evidence="11" id="KW-1185">Reference proteome</keyword>
<gene>
    <name evidence="10" type="ORF">F3L20_31825</name>
</gene>
<keyword evidence="5 7" id="KW-1133">Transmembrane helix</keyword>
<sequence>MHLNTVIETAGWWTYLIVFVLTAAETSAFVGLLVPGEAAVLLAAAVAGQGGLKAPLLAAVVVGGAVTGDNLGFALGRRCRRRPAGRWTPKVLGRHRDGRGKAFLADHSGAALLTGKFIGFARTFLPYAAGSSGMPYRRFFLYSAAASLVWGTGTVLVGYFTGSAAIELLHRAGLIGAAVLAAVIAPILVASRMRARRRRRPTGSTVVAPGGPWHRAARKDPVNSTYARRSQPSDTKPGSGRRAHGDSAPARPDALVLTERRRTAAGLPRARSRSRHGPLSMGQVSHCRGRRTG</sequence>
<dbReference type="PANTHER" id="PTHR30353">
    <property type="entry name" value="INNER MEMBRANE PROTEIN DEDA-RELATED"/>
    <property type="match status" value="1"/>
</dbReference>
<feature type="domain" description="VTT" evidence="9">
    <location>
        <begin position="34"/>
        <end position="159"/>
    </location>
</feature>
<evidence type="ECO:0000313" key="10">
    <source>
        <dbReference type="EMBL" id="QER90306.1"/>
    </source>
</evidence>
<evidence type="ECO:0000256" key="6">
    <source>
        <dbReference type="ARBA" id="ARBA00023136"/>
    </source>
</evidence>
<feature type="transmembrane region" description="Helical" evidence="7">
    <location>
        <begin position="139"/>
        <end position="160"/>
    </location>
</feature>
<protein>
    <submittedName>
        <fullName evidence="10">DedA family protein</fullName>
    </submittedName>
</protein>
<name>A0ABX6A369_STRTE</name>
<feature type="compositionally biased region" description="Polar residues" evidence="8">
    <location>
        <begin position="222"/>
        <end position="236"/>
    </location>
</feature>
<evidence type="ECO:0000256" key="4">
    <source>
        <dbReference type="ARBA" id="ARBA00022692"/>
    </source>
</evidence>
<geneLocation type="plasmid" evidence="10 11">
    <name>unnamed1</name>
</geneLocation>
<evidence type="ECO:0000256" key="5">
    <source>
        <dbReference type="ARBA" id="ARBA00022989"/>
    </source>
</evidence>
<feature type="transmembrane region" description="Helical" evidence="7">
    <location>
        <begin position="172"/>
        <end position="190"/>
    </location>
</feature>
<dbReference type="InterPro" id="IPR032816">
    <property type="entry name" value="VTT_dom"/>
</dbReference>
<proteinExistence type="inferred from homology"/>
<keyword evidence="10" id="KW-0614">Plasmid</keyword>
<feature type="transmembrane region" description="Helical" evidence="7">
    <location>
        <begin position="12"/>
        <end position="34"/>
    </location>
</feature>
<dbReference type="InterPro" id="IPR032818">
    <property type="entry name" value="DedA-like"/>
</dbReference>
<evidence type="ECO:0000256" key="2">
    <source>
        <dbReference type="ARBA" id="ARBA00010792"/>
    </source>
</evidence>
<reference evidence="10 11" key="1">
    <citation type="submission" date="2019-09" db="EMBL/GenBank/DDBJ databases">
        <title>Draft genome sequence of the Ebosin-producing strain Streptomyces sp. 139.</title>
        <authorList>
            <person name="Ai L."/>
            <person name="Geng M."/>
            <person name="Ma M."/>
            <person name="Bai L."/>
        </authorList>
    </citation>
    <scope>NUCLEOTIDE SEQUENCE [LARGE SCALE GENOMIC DNA]</scope>
    <source>
        <strain evidence="10 11">139</strain>
        <plasmid evidence="10 11">unnamed1</plasmid>
    </source>
</reference>
<feature type="region of interest" description="Disordered" evidence="8">
    <location>
        <begin position="194"/>
        <end position="293"/>
    </location>
</feature>
<evidence type="ECO:0000256" key="7">
    <source>
        <dbReference type="RuleBase" id="RU367016"/>
    </source>
</evidence>
<dbReference type="PANTHER" id="PTHR30353:SF15">
    <property type="entry name" value="INNER MEMBRANE PROTEIN YABI"/>
    <property type="match status" value="1"/>
</dbReference>
<dbReference type="EMBL" id="CP043960">
    <property type="protein sequence ID" value="QER90306.1"/>
    <property type="molecule type" value="Genomic_DNA"/>
</dbReference>
<comment type="subcellular location">
    <subcellularLocation>
        <location evidence="1 7">Cell membrane</location>
        <topology evidence="1 7">Multi-pass membrane protein</topology>
    </subcellularLocation>
</comment>
<evidence type="ECO:0000256" key="1">
    <source>
        <dbReference type="ARBA" id="ARBA00004651"/>
    </source>
</evidence>
<accession>A0ABX6A369</accession>